<dbReference type="EMBL" id="RPFW01000001">
    <property type="protein sequence ID" value="TVZ06184.1"/>
    <property type="molecule type" value="Genomic_DNA"/>
</dbReference>
<dbReference type="SUPFAM" id="SSF51905">
    <property type="entry name" value="FAD/NAD(P)-binding domain"/>
    <property type="match status" value="1"/>
</dbReference>
<evidence type="ECO:0000256" key="6">
    <source>
        <dbReference type="RuleBase" id="RU003968"/>
    </source>
</evidence>
<dbReference type="PROSITE" id="PS51257">
    <property type="entry name" value="PROKAR_LIPOPROTEIN"/>
    <property type="match status" value="1"/>
</dbReference>
<dbReference type="OrthoDB" id="9785276at2"/>
<feature type="binding site" evidence="5">
    <location>
        <position position="468"/>
    </location>
    <ligand>
        <name>substrate</name>
    </ligand>
</feature>
<dbReference type="Pfam" id="PF00732">
    <property type="entry name" value="GMC_oxred_N"/>
    <property type="match status" value="1"/>
</dbReference>
<dbReference type="Gene3D" id="3.30.560.10">
    <property type="entry name" value="Glucose Oxidase, domain 3"/>
    <property type="match status" value="1"/>
</dbReference>
<evidence type="ECO:0000256" key="3">
    <source>
        <dbReference type="ARBA" id="ARBA00022630"/>
    </source>
</evidence>
<dbReference type="AlphaFoldDB" id="A0A6P2C470"/>
<dbReference type="Gene3D" id="3.50.50.60">
    <property type="entry name" value="FAD/NAD(P)-binding domain"/>
    <property type="match status" value="1"/>
</dbReference>
<dbReference type="PROSITE" id="PS00623">
    <property type="entry name" value="GMC_OXRED_1"/>
    <property type="match status" value="1"/>
</dbReference>
<keyword evidence="3 6" id="KW-0285">Flavoprotein</keyword>
<accession>A0A6P2C470</accession>
<keyword evidence="4 5" id="KW-0274">FAD</keyword>
<comment type="similarity">
    <text evidence="2 6">Belongs to the GMC oxidoreductase family.</text>
</comment>
<dbReference type="InterPro" id="IPR000172">
    <property type="entry name" value="GMC_OxRdtase_N"/>
</dbReference>
<dbReference type="Pfam" id="PF05199">
    <property type="entry name" value="GMC_oxred_C"/>
    <property type="match status" value="1"/>
</dbReference>
<organism evidence="8 9">
    <name type="scientific">Trebonia kvetii</name>
    <dbReference type="NCBI Taxonomy" id="2480626"/>
    <lineage>
        <taxon>Bacteria</taxon>
        <taxon>Bacillati</taxon>
        <taxon>Actinomycetota</taxon>
        <taxon>Actinomycetes</taxon>
        <taxon>Streptosporangiales</taxon>
        <taxon>Treboniaceae</taxon>
        <taxon>Trebonia</taxon>
    </lineage>
</organism>
<dbReference type="RefSeq" id="WP_145850938.1">
    <property type="nucleotide sequence ID" value="NZ_RPFW01000001.1"/>
</dbReference>
<evidence type="ECO:0000313" key="9">
    <source>
        <dbReference type="Proteomes" id="UP000460272"/>
    </source>
</evidence>
<feature type="binding site" evidence="5">
    <location>
        <position position="86"/>
    </location>
    <ligand>
        <name>FAD</name>
        <dbReference type="ChEBI" id="CHEBI:57692"/>
    </ligand>
</feature>
<proteinExistence type="inferred from homology"/>
<dbReference type="PANTHER" id="PTHR11552:SF147">
    <property type="entry name" value="CHOLINE DEHYDROGENASE, MITOCHONDRIAL"/>
    <property type="match status" value="1"/>
</dbReference>
<gene>
    <name evidence="8" type="ORF">EAS64_01705</name>
</gene>
<dbReference type="InterPro" id="IPR036188">
    <property type="entry name" value="FAD/NAD-bd_sf"/>
</dbReference>
<evidence type="ECO:0000259" key="7">
    <source>
        <dbReference type="PROSITE" id="PS00623"/>
    </source>
</evidence>
<sequence length="531" mass="57234">MSAGKSEEFDHIVVGAGSAGCVIARRLVDAGRRVALVEAGGPDYNPAIHKPNRSWELWNSPEDWAFWTEPQQHSLKTSLFWPRGKVLGGSSSLNGMIYIRGAKSDFDAWAYNGAPGWSYRDVLPYFKKSEDYEDGPSEYHGTGGPLPVTHIKEPNPATLAMIEAAAETGVPRNDDPNADDILGVGLSHMTVRDGRRMSTWTAFIEPVVDSPLLTVVTSAQVKTLVFDGTGRAAGIRLSRPGLVYAHRTDPADSVPRPVLPEWTATELRCSADVIVCAGVIGSPQLLLLSGIGPADDLKPLGIEVRADLAGVGGNLHDHALATLLYESARKIPEGKANNLEAHFFAKSDPGMTAPDLQPLMSHFPMPVEGYPQLEYGDGYAIVAGIIRPLSRGRLWLRSADPAEHPVIDPHYLEEKADVRALLASLKLSREVGQASALSEFRAREIAPGPDVRTDEELIEYGMRNLITYHHQAGTCKMGIDNRAVVSPADLTVYGVPGLRVADASVMPAVTSGNTNAPSIMIGERCAEFLTA</sequence>
<evidence type="ECO:0000313" key="8">
    <source>
        <dbReference type="EMBL" id="TVZ06184.1"/>
    </source>
</evidence>
<evidence type="ECO:0000256" key="2">
    <source>
        <dbReference type="ARBA" id="ARBA00010790"/>
    </source>
</evidence>
<dbReference type="InterPro" id="IPR012132">
    <property type="entry name" value="GMC_OxRdtase"/>
</dbReference>
<dbReference type="SUPFAM" id="SSF54373">
    <property type="entry name" value="FAD-linked reductases, C-terminal domain"/>
    <property type="match status" value="1"/>
</dbReference>
<evidence type="ECO:0000256" key="4">
    <source>
        <dbReference type="ARBA" id="ARBA00022827"/>
    </source>
</evidence>
<reference evidence="8 9" key="1">
    <citation type="submission" date="2018-11" db="EMBL/GenBank/DDBJ databases">
        <title>Trebonia kvetii gen.nov., sp.nov., a novel acidophilic actinobacterium, and proposal of the new actinobacterial family Treboniaceae fam. nov.</title>
        <authorList>
            <person name="Rapoport D."/>
            <person name="Sagova-Mareckova M."/>
            <person name="Sedlacek I."/>
            <person name="Provaznik J."/>
            <person name="Kralova S."/>
            <person name="Pavlinic D."/>
            <person name="Benes V."/>
            <person name="Kopecky J."/>
        </authorList>
    </citation>
    <scope>NUCLEOTIDE SEQUENCE [LARGE SCALE GENOMIC DNA]</scope>
    <source>
        <strain evidence="8 9">15Tr583</strain>
    </source>
</reference>
<dbReference type="InterPro" id="IPR007867">
    <property type="entry name" value="GMC_OxRtase_C"/>
</dbReference>
<dbReference type="PIRSF" id="PIRSF000137">
    <property type="entry name" value="Alcohol_oxidase"/>
    <property type="match status" value="1"/>
</dbReference>
<comment type="caution">
    <text evidence="8">The sequence shown here is derived from an EMBL/GenBank/DDBJ whole genome shotgun (WGS) entry which is preliminary data.</text>
</comment>
<feature type="domain" description="Glucose-methanol-choline oxidoreductase N-terminal" evidence="7">
    <location>
        <begin position="84"/>
        <end position="107"/>
    </location>
</feature>
<comment type="cofactor">
    <cofactor evidence="1 5">
        <name>FAD</name>
        <dbReference type="ChEBI" id="CHEBI:57692"/>
    </cofactor>
</comment>
<protein>
    <submittedName>
        <fullName evidence="8">Choline dehydrogenase</fullName>
    </submittedName>
</protein>
<dbReference type="Proteomes" id="UP000460272">
    <property type="component" value="Unassembled WGS sequence"/>
</dbReference>
<evidence type="ECO:0000256" key="5">
    <source>
        <dbReference type="PIRSR" id="PIRSR000137-2"/>
    </source>
</evidence>
<keyword evidence="9" id="KW-1185">Reference proteome</keyword>
<dbReference type="GO" id="GO:0016614">
    <property type="term" value="F:oxidoreductase activity, acting on CH-OH group of donors"/>
    <property type="evidence" value="ECO:0007669"/>
    <property type="project" value="InterPro"/>
</dbReference>
<name>A0A6P2C470_9ACTN</name>
<evidence type="ECO:0000256" key="1">
    <source>
        <dbReference type="ARBA" id="ARBA00001974"/>
    </source>
</evidence>
<dbReference type="PANTHER" id="PTHR11552">
    <property type="entry name" value="GLUCOSE-METHANOL-CHOLINE GMC OXIDOREDUCTASE"/>
    <property type="match status" value="1"/>
</dbReference>
<feature type="binding site" evidence="5">
    <location>
        <position position="221"/>
    </location>
    <ligand>
        <name>FAD</name>
        <dbReference type="ChEBI" id="CHEBI:57692"/>
    </ligand>
</feature>
<dbReference type="GO" id="GO:0050660">
    <property type="term" value="F:flavin adenine dinucleotide binding"/>
    <property type="evidence" value="ECO:0007669"/>
    <property type="project" value="InterPro"/>
</dbReference>